<dbReference type="eggNOG" id="ENOG5033AWC">
    <property type="taxonomic scope" value="Bacteria"/>
</dbReference>
<dbReference type="AlphaFoldDB" id="B3E9E0"/>
<dbReference type="Proteomes" id="UP000002420">
    <property type="component" value="Chromosome"/>
</dbReference>
<dbReference type="RefSeq" id="WP_012468165.1">
    <property type="nucleotide sequence ID" value="NC_010814.1"/>
</dbReference>
<name>B3E9E0_TRIL1</name>
<evidence type="ECO:0008006" key="3">
    <source>
        <dbReference type="Google" id="ProtNLM"/>
    </source>
</evidence>
<sequence length="81" mass="9281">MNTKLTLSLDHDVIEQAKRFAQSQHQSLSKLIEGYLRQVSAPKEQTRPVTPLVAQLSGVLDAAKVKDYKRDYTDYLADKYR</sequence>
<dbReference type="EMBL" id="CP001089">
    <property type="protein sequence ID" value="ACD93806.1"/>
    <property type="molecule type" value="Genomic_DNA"/>
</dbReference>
<organism evidence="1 2">
    <name type="scientific">Trichlorobacter lovleyi (strain ATCC BAA-1151 / DSM 17278 / SZ)</name>
    <name type="common">Geobacter lovleyi</name>
    <dbReference type="NCBI Taxonomy" id="398767"/>
    <lineage>
        <taxon>Bacteria</taxon>
        <taxon>Pseudomonadati</taxon>
        <taxon>Thermodesulfobacteriota</taxon>
        <taxon>Desulfuromonadia</taxon>
        <taxon>Geobacterales</taxon>
        <taxon>Geobacteraceae</taxon>
        <taxon>Trichlorobacter</taxon>
    </lineage>
</organism>
<protein>
    <recommendedName>
        <fullName evidence="3">Antitoxin</fullName>
    </recommendedName>
</protein>
<accession>B3E9E0</accession>
<dbReference type="STRING" id="398767.Glov_0068"/>
<reference evidence="1 2" key="1">
    <citation type="submission" date="2008-05" db="EMBL/GenBank/DDBJ databases">
        <title>Complete sequence of chromosome of Geobacter lovleyi SZ.</title>
        <authorList>
            <consortium name="US DOE Joint Genome Institute"/>
            <person name="Lucas S."/>
            <person name="Copeland A."/>
            <person name="Lapidus A."/>
            <person name="Glavina del Rio T."/>
            <person name="Dalin E."/>
            <person name="Tice H."/>
            <person name="Bruce D."/>
            <person name="Goodwin L."/>
            <person name="Pitluck S."/>
            <person name="Chertkov O."/>
            <person name="Meincke L."/>
            <person name="Brettin T."/>
            <person name="Detter J.C."/>
            <person name="Han C."/>
            <person name="Tapia R."/>
            <person name="Kuske C.R."/>
            <person name="Schmutz J."/>
            <person name="Larimer F."/>
            <person name="Land M."/>
            <person name="Hauser L."/>
            <person name="Kyrpides N."/>
            <person name="Mikhailova N."/>
            <person name="Sung Y."/>
            <person name="Fletcher K.E."/>
            <person name="Ritalahti K.M."/>
            <person name="Loeffler F.E."/>
            <person name="Richardson P."/>
        </authorList>
    </citation>
    <scope>NUCLEOTIDE SEQUENCE [LARGE SCALE GENOMIC DNA]</scope>
    <source>
        <strain evidence="2">ATCC BAA-1151 / DSM 17278 / SZ</strain>
    </source>
</reference>
<evidence type="ECO:0000313" key="2">
    <source>
        <dbReference type="Proteomes" id="UP000002420"/>
    </source>
</evidence>
<dbReference type="InterPro" id="IPR045944">
    <property type="entry name" value="DUF6364"/>
</dbReference>
<gene>
    <name evidence="1" type="ordered locus">Glov_0068</name>
</gene>
<dbReference type="Pfam" id="PF19891">
    <property type="entry name" value="DUF6364"/>
    <property type="match status" value="1"/>
</dbReference>
<keyword evidence="2" id="KW-1185">Reference proteome</keyword>
<dbReference type="OrthoDB" id="6198066at2"/>
<dbReference type="HOGENOM" id="CLU_168243_3_0_7"/>
<dbReference type="KEGG" id="glo:Glov_0068"/>
<evidence type="ECO:0000313" key="1">
    <source>
        <dbReference type="EMBL" id="ACD93806.1"/>
    </source>
</evidence>
<proteinExistence type="predicted"/>